<accession>A0A1P8EME0</accession>
<dbReference type="EMBL" id="CP016896">
    <property type="protein sequence ID" value="APV37400.1"/>
    <property type="molecule type" value="Genomic_DNA"/>
</dbReference>
<name>A0A1P8EME0_9GAMM</name>
<evidence type="ECO:0000313" key="2">
    <source>
        <dbReference type="EMBL" id="WND05923.1"/>
    </source>
</evidence>
<gene>
    <name evidence="1" type="ORF">BEN76_15885</name>
    <name evidence="2" type="ORF">RHP80_01805</name>
</gene>
<dbReference type="KEGG" id="asol:BEN76_15885"/>
<sequence length="72" mass="8310">MNRLEIKVKDQFEKVYPAIALLKDQLKSPTGAELSLYQRVEKIEVENETILPSTELLFESQKSNRIYRIVGG</sequence>
<dbReference type="EMBL" id="CP134206">
    <property type="protein sequence ID" value="WND05923.1"/>
    <property type="molecule type" value="Genomic_DNA"/>
</dbReference>
<dbReference type="AlphaFoldDB" id="A0A1P8EME0"/>
<protein>
    <submittedName>
        <fullName evidence="1">Uncharacterized protein</fullName>
    </submittedName>
</protein>
<evidence type="ECO:0000313" key="1">
    <source>
        <dbReference type="EMBL" id="APV37400.1"/>
    </source>
</evidence>
<dbReference type="Proteomes" id="UP000185674">
    <property type="component" value="Chromosome"/>
</dbReference>
<dbReference type="RefSeq" id="WP_004933004.1">
    <property type="nucleotide sequence ID" value="NZ_BBNM01000005.1"/>
</dbReference>
<evidence type="ECO:0000313" key="3">
    <source>
        <dbReference type="Proteomes" id="UP000185674"/>
    </source>
</evidence>
<proteinExistence type="predicted"/>
<dbReference type="eggNOG" id="ENOG5031S3D">
    <property type="taxonomic scope" value="Bacteria"/>
</dbReference>
<dbReference type="Proteomes" id="UP001256400">
    <property type="component" value="Chromosome"/>
</dbReference>
<organism evidence="1 3">
    <name type="scientific">Acinetobacter soli</name>
    <dbReference type="NCBI Taxonomy" id="487316"/>
    <lineage>
        <taxon>Bacteria</taxon>
        <taxon>Pseudomonadati</taxon>
        <taxon>Pseudomonadota</taxon>
        <taxon>Gammaproteobacteria</taxon>
        <taxon>Moraxellales</taxon>
        <taxon>Moraxellaceae</taxon>
        <taxon>Acinetobacter</taxon>
    </lineage>
</organism>
<reference evidence="2" key="2">
    <citation type="submission" date="2023-09" db="EMBL/GenBank/DDBJ databases">
        <title>Acinetobacter soli.</title>
        <authorList>
            <person name="Kim B."/>
            <person name="Kim D."/>
            <person name="Park D."/>
        </authorList>
    </citation>
    <scope>NUCLEOTIDE SEQUENCE</scope>
    <source>
        <strain evidence="2">2023.05</strain>
    </source>
</reference>
<reference evidence="1 3" key="1">
    <citation type="submission" date="2016-08" db="EMBL/GenBank/DDBJ databases">
        <title>Complete genome sequence of Acinetobacter baylyi strain GFJ2.</title>
        <authorList>
            <person name="Tabata M."/>
            <person name="Kuboki S."/>
            <person name="Gibu N."/>
            <person name="Kinouchi Y."/>
            <person name="Vangnai A."/>
            <person name="Kasai D."/>
            <person name="Fukuda M."/>
        </authorList>
    </citation>
    <scope>NUCLEOTIDE SEQUENCE [LARGE SCALE GENOMIC DNA]</scope>
    <source>
        <strain evidence="1 3">GFJ2</strain>
    </source>
</reference>
<dbReference type="STRING" id="487316.BEN76_15885"/>